<dbReference type="Pfam" id="PF15427">
    <property type="entry name" value="S100PBPR"/>
    <property type="match status" value="1"/>
</dbReference>
<keyword evidence="5" id="KW-1185">Reference proteome</keyword>
<dbReference type="PANTHER" id="PTHR14455:SF0">
    <property type="entry name" value="S100P-BINDING PROTEIN"/>
    <property type="match status" value="1"/>
</dbReference>
<gene>
    <name evidence="4" type="primary">S100pbp</name>
    <name evidence="4" type="ORF">AOXY_G36106</name>
</gene>
<organism evidence="4 5">
    <name type="scientific">Acipenser oxyrinchus oxyrinchus</name>
    <dbReference type="NCBI Taxonomy" id="40147"/>
    <lineage>
        <taxon>Eukaryota</taxon>
        <taxon>Metazoa</taxon>
        <taxon>Chordata</taxon>
        <taxon>Craniata</taxon>
        <taxon>Vertebrata</taxon>
        <taxon>Euteleostomi</taxon>
        <taxon>Actinopterygii</taxon>
        <taxon>Chondrostei</taxon>
        <taxon>Acipenseriformes</taxon>
        <taxon>Acipenseridae</taxon>
        <taxon>Acipenser</taxon>
    </lineage>
</organism>
<sequence length="392" mass="44075">MEYENQTESQAFECSKSSNLICVVDPGAGLLKRLGSTQGGELEPSSSCDARAKKRFCPISVQSEKNRSGEQPQIVSKEPEFDFDIDELLSLSPIECRSPYQGIEEFIENCHSFYEEGSSGKLGGEDLESCRVSCTKEEAQQIDGSKQCPDRGYFSKSYHEDLEQYIGNISDDLKNHPLAPLHLTSSSSPIKLETTKADFEKPCVSAGVRHGGEIQVNIQSAPSVNAFQNEVSVRSVVVFPQKRKEAYTEKAGKKEDKVGIIDPFSRKEREVMFKDTELERRKEMYLQCVSGHITDHDEQNQGVMNELLSLMNTVARQEGRISDRQWQHPSDLTSRQVISDSSGTLNYSSGTDKLANKISLQDWQSKNRKYFRRFASIPDKFQRSQVPQTAAL</sequence>
<dbReference type="GO" id="GO:0005634">
    <property type="term" value="C:nucleus"/>
    <property type="evidence" value="ECO:0007669"/>
    <property type="project" value="UniProtKB-SubCell"/>
</dbReference>
<comment type="caution">
    <text evidence="4">The sequence shown here is derived from an EMBL/GenBank/DDBJ whole genome shotgun (WGS) entry which is preliminary data.</text>
</comment>
<evidence type="ECO:0000256" key="3">
    <source>
        <dbReference type="ARBA" id="ARBA00023242"/>
    </source>
</evidence>
<keyword evidence="3" id="KW-0539">Nucleus</keyword>
<name>A0AAD8FN55_ACIOX</name>
<dbReference type="GO" id="GO:0048306">
    <property type="term" value="F:calcium-dependent protein binding"/>
    <property type="evidence" value="ECO:0007669"/>
    <property type="project" value="InterPro"/>
</dbReference>
<proteinExistence type="predicted"/>
<evidence type="ECO:0000256" key="1">
    <source>
        <dbReference type="ARBA" id="ARBA00004123"/>
    </source>
</evidence>
<dbReference type="Proteomes" id="UP001230051">
    <property type="component" value="Unassembled WGS sequence"/>
</dbReference>
<dbReference type="AlphaFoldDB" id="A0AAD8FN55"/>
<dbReference type="PANTHER" id="PTHR14455">
    <property type="entry name" value="ASKOPOS"/>
    <property type="match status" value="1"/>
</dbReference>
<evidence type="ECO:0000313" key="5">
    <source>
        <dbReference type="Proteomes" id="UP001230051"/>
    </source>
</evidence>
<evidence type="ECO:0000256" key="2">
    <source>
        <dbReference type="ARBA" id="ARBA00020595"/>
    </source>
</evidence>
<dbReference type="InterPro" id="IPR026097">
    <property type="entry name" value="S100PBP"/>
</dbReference>
<accession>A0AAD8FN55</accession>
<protein>
    <recommendedName>
        <fullName evidence="2">S100P-binding protein</fullName>
    </recommendedName>
</protein>
<reference evidence="4" key="1">
    <citation type="submission" date="2022-02" db="EMBL/GenBank/DDBJ databases">
        <title>Atlantic sturgeon de novo genome assembly.</title>
        <authorList>
            <person name="Stock M."/>
            <person name="Klopp C."/>
            <person name="Guiguen Y."/>
            <person name="Cabau C."/>
            <person name="Parinello H."/>
            <person name="Santidrian Yebra-Pimentel E."/>
            <person name="Kuhl H."/>
            <person name="Dirks R.P."/>
            <person name="Guessner J."/>
            <person name="Wuertz S."/>
            <person name="Du K."/>
            <person name="Schartl M."/>
        </authorList>
    </citation>
    <scope>NUCLEOTIDE SEQUENCE</scope>
    <source>
        <strain evidence="4">STURGEONOMICS-FGT-2020</strain>
        <tissue evidence="4">Whole blood</tissue>
    </source>
</reference>
<evidence type="ECO:0000313" key="4">
    <source>
        <dbReference type="EMBL" id="KAK1145653.1"/>
    </source>
</evidence>
<comment type="subcellular location">
    <subcellularLocation>
        <location evidence="1">Nucleus</location>
    </subcellularLocation>
</comment>
<dbReference type="EMBL" id="JAGXEW010000146">
    <property type="protein sequence ID" value="KAK1145653.1"/>
    <property type="molecule type" value="Genomic_DNA"/>
</dbReference>